<dbReference type="EMBL" id="KQ977492">
    <property type="protein sequence ID" value="KYN02315.1"/>
    <property type="molecule type" value="Genomic_DNA"/>
</dbReference>
<dbReference type="AlphaFoldDB" id="A0A151IIC1"/>
<name>A0A151IIC1_9HYME</name>
<proteinExistence type="predicted"/>
<organism evidence="2 3">
    <name type="scientific">Cyphomyrmex costatus</name>
    <dbReference type="NCBI Taxonomy" id="456900"/>
    <lineage>
        <taxon>Eukaryota</taxon>
        <taxon>Metazoa</taxon>
        <taxon>Ecdysozoa</taxon>
        <taxon>Arthropoda</taxon>
        <taxon>Hexapoda</taxon>
        <taxon>Insecta</taxon>
        <taxon>Pterygota</taxon>
        <taxon>Neoptera</taxon>
        <taxon>Endopterygota</taxon>
        <taxon>Hymenoptera</taxon>
        <taxon>Apocrita</taxon>
        <taxon>Aculeata</taxon>
        <taxon>Formicoidea</taxon>
        <taxon>Formicidae</taxon>
        <taxon>Myrmicinae</taxon>
        <taxon>Cyphomyrmex</taxon>
    </lineage>
</organism>
<evidence type="ECO:0000313" key="3">
    <source>
        <dbReference type="Proteomes" id="UP000078542"/>
    </source>
</evidence>
<sequence>MIILSFTVSFTVAVSSLPHVSDTFLLTSANNDMKPISTCFFSTMFFNVQKIGRSLFQSDIMTNQVMFF</sequence>
<reference evidence="2 3" key="1">
    <citation type="submission" date="2016-03" db="EMBL/GenBank/DDBJ databases">
        <title>Cyphomyrmex costatus WGS genome.</title>
        <authorList>
            <person name="Nygaard S."/>
            <person name="Hu H."/>
            <person name="Boomsma J."/>
            <person name="Zhang G."/>
        </authorList>
    </citation>
    <scope>NUCLEOTIDE SEQUENCE [LARGE SCALE GENOMIC DNA]</scope>
    <source>
        <strain evidence="2">MS0001</strain>
        <tissue evidence="2">Whole body</tissue>
    </source>
</reference>
<evidence type="ECO:0000313" key="2">
    <source>
        <dbReference type="EMBL" id="KYN02315.1"/>
    </source>
</evidence>
<accession>A0A151IIC1</accession>
<evidence type="ECO:0000256" key="1">
    <source>
        <dbReference type="SAM" id="SignalP"/>
    </source>
</evidence>
<protein>
    <recommendedName>
        <fullName evidence="4">Secreted protein</fullName>
    </recommendedName>
</protein>
<keyword evidence="1" id="KW-0732">Signal</keyword>
<gene>
    <name evidence="2" type="ORF">ALC62_06864</name>
</gene>
<evidence type="ECO:0008006" key="4">
    <source>
        <dbReference type="Google" id="ProtNLM"/>
    </source>
</evidence>
<feature type="chain" id="PRO_5007582160" description="Secreted protein" evidence="1">
    <location>
        <begin position="17"/>
        <end position="68"/>
    </location>
</feature>
<feature type="signal peptide" evidence="1">
    <location>
        <begin position="1"/>
        <end position="16"/>
    </location>
</feature>
<keyword evidence="3" id="KW-1185">Reference proteome</keyword>
<dbReference type="Proteomes" id="UP000078542">
    <property type="component" value="Unassembled WGS sequence"/>
</dbReference>